<keyword evidence="6" id="KW-0681">Retinal protein</keyword>
<keyword evidence="7 11" id="KW-1133">Transmembrane helix</keyword>
<evidence type="ECO:0000256" key="9">
    <source>
        <dbReference type="ARBA" id="ARBA00023136"/>
    </source>
</evidence>
<evidence type="ECO:0000256" key="4">
    <source>
        <dbReference type="ARBA" id="ARBA00022606"/>
    </source>
</evidence>
<evidence type="ECO:0000256" key="8">
    <source>
        <dbReference type="ARBA" id="ARBA00022991"/>
    </source>
</evidence>
<accession>A0A6C0D2Z7</accession>
<keyword evidence="9 11" id="KW-0472">Membrane</keyword>
<dbReference type="SMART" id="SM01021">
    <property type="entry name" value="Bac_rhodopsin"/>
    <property type="match status" value="1"/>
</dbReference>
<proteinExistence type="inferred from homology"/>
<feature type="transmembrane region" description="Helical" evidence="11">
    <location>
        <begin position="36"/>
        <end position="55"/>
    </location>
</feature>
<dbReference type="SUPFAM" id="SSF81321">
    <property type="entry name" value="Family A G protein-coupled receptor-like"/>
    <property type="match status" value="1"/>
</dbReference>
<evidence type="ECO:0000256" key="11">
    <source>
        <dbReference type="SAM" id="Phobius"/>
    </source>
</evidence>
<keyword evidence="8" id="KW-0157">Chromophore</keyword>
<evidence type="ECO:0000256" key="7">
    <source>
        <dbReference type="ARBA" id="ARBA00022989"/>
    </source>
</evidence>
<feature type="transmembrane region" description="Helical" evidence="11">
    <location>
        <begin position="106"/>
        <end position="126"/>
    </location>
</feature>
<organism evidence="12">
    <name type="scientific">viral metagenome</name>
    <dbReference type="NCBI Taxonomy" id="1070528"/>
    <lineage>
        <taxon>unclassified sequences</taxon>
        <taxon>metagenomes</taxon>
        <taxon>organismal metagenomes</taxon>
    </lineage>
</organism>
<dbReference type="GO" id="GO:0005216">
    <property type="term" value="F:monoatomic ion channel activity"/>
    <property type="evidence" value="ECO:0007669"/>
    <property type="project" value="InterPro"/>
</dbReference>
<dbReference type="AlphaFoldDB" id="A0A6C0D2Z7"/>
<feature type="transmembrane region" description="Helical" evidence="11">
    <location>
        <begin position="7"/>
        <end position="24"/>
    </location>
</feature>
<dbReference type="PROSITE" id="PS00950">
    <property type="entry name" value="BACTERIAL_OPSIN_1"/>
    <property type="match status" value="1"/>
</dbReference>
<feature type="transmembrane region" description="Helical" evidence="11">
    <location>
        <begin position="138"/>
        <end position="158"/>
    </location>
</feature>
<sequence length="219" mass="25269">MNTIQKSFTITFVSLIVSAVLNLIESFRTTLPHVRNILSLEACIAIIAAYFYCMFRRKTKYPMGSGSVGSIDWKEITQLRYVDWAFTTPMMLLGFCLILAHHSKTVVTAIGFLGLVLLDYFMLYFGYLGETKQLERTYANMIGFIGYIGIFTLIFKNYVKNNKFNYAIFTIYAIIWASYGVVYFLDDYNKNLVMNWLDLIAKSLVAIGMWAYFTKVVKF</sequence>
<keyword evidence="5 11" id="KW-0812">Transmembrane</keyword>
<evidence type="ECO:0000256" key="3">
    <source>
        <dbReference type="ARBA" id="ARBA00022543"/>
    </source>
</evidence>
<evidence type="ECO:0000256" key="2">
    <source>
        <dbReference type="ARBA" id="ARBA00008130"/>
    </source>
</evidence>
<evidence type="ECO:0000256" key="10">
    <source>
        <dbReference type="ARBA" id="ARBA00023170"/>
    </source>
</evidence>
<dbReference type="EMBL" id="MN739521">
    <property type="protein sequence ID" value="QHT10464.1"/>
    <property type="molecule type" value="Genomic_DNA"/>
</dbReference>
<dbReference type="Pfam" id="PF01036">
    <property type="entry name" value="Bac_rhodopsin"/>
    <property type="match status" value="1"/>
</dbReference>
<dbReference type="GO" id="GO:0009881">
    <property type="term" value="F:photoreceptor activity"/>
    <property type="evidence" value="ECO:0007669"/>
    <property type="project" value="UniProtKB-KW"/>
</dbReference>
<dbReference type="InterPro" id="IPR001425">
    <property type="entry name" value="Arc/bac/fun_rhodopsins"/>
</dbReference>
<feature type="transmembrane region" description="Helical" evidence="11">
    <location>
        <begin position="164"/>
        <end position="185"/>
    </location>
</feature>
<evidence type="ECO:0000313" key="12">
    <source>
        <dbReference type="EMBL" id="QHT10464.1"/>
    </source>
</evidence>
<feature type="transmembrane region" description="Helical" evidence="11">
    <location>
        <begin position="192"/>
        <end position="213"/>
    </location>
</feature>
<keyword evidence="10" id="KW-0675">Receptor</keyword>
<comment type="subcellular location">
    <subcellularLocation>
        <location evidence="1">Membrane</location>
        <topology evidence="1">Multi-pass membrane protein</topology>
    </subcellularLocation>
</comment>
<evidence type="ECO:0000256" key="5">
    <source>
        <dbReference type="ARBA" id="ARBA00022692"/>
    </source>
</evidence>
<name>A0A6C0D2Z7_9ZZZZ</name>
<dbReference type="GO" id="GO:0007602">
    <property type="term" value="P:phototransduction"/>
    <property type="evidence" value="ECO:0007669"/>
    <property type="project" value="UniProtKB-KW"/>
</dbReference>
<dbReference type="GO" id="GO:0016020">
    <property type="term" value="C:membrane"/>
    <property type="evidence" value="ECO:0007669"/>
    <property type="project" value="UniProtKB-SubCell"/>
</dbReference>
<evidence type="ECO:0000256" key="1">
    <source>
        <dbReference type="ARBA" id="ARBA00004141"/>
    </source>
</evidence>
<dbReference type="Gene3D" id="1.20.1070.10">
    <property type="entry name" value="Rhodopsin 7-helix transmembrane proteins"/>
    <property type="match status" value="1"/>
</dbReference>
<dbReference type="InterPro" id="IPR018229">
    <property type="entry name" value="Rhodopsin_retinal_BS"/>
</dbReference>
<feature type="transmembrane region" description="Helical" evidence="11">
    <location>
        <begin position="81"/>
        <end position="100"/>
    </location>
</feature>
<reference evidence="12" key="1">
    <citation type="journal article" date="2020" name="Nature">
        <title>Giant virus diversity and host interactions through global metagenomics.</title>
        <authorList>
            <person name="Schulz F."/>
            <person name="Roux S."/>
            <person name="Paez-Espino D."/>
            <person name="Jungbluth S."/>
            <person name="Walsh D.A."/>
            <person name="Denef V.J."/>
            <person name="McMahon K.D."/>
            <person name="Konstantinidis K.T."/>
            <person name="Eloe-Fadrosh E.A."/>
            <person name="Kyrpides N.C."/>
            <person name="Woyke T."/>
        </authorList>
    </citation>
    <scope>NUCLEOTIDE SEQUENCE</scope>
    <source>
        <strain evidence="12">GVMAG-M-3300023174-107</strain>
    </source>
</reference>
<comment type="similarity">
    <text evidence="2">Belongs to the archaeal/bacterial/fungal opsin family.</text>
</comment>
<keyword evidence="3" id="KW-0600">Photoreceptor protein</keyword>
<evidence type="ECO:0000256" key="6">
    <source>
        <dbReference type="ARBA" id="ARBA00022925"/>
    </source>
</evidence>
<protein>
    <submittedName>
        <fullName evidence="12">Uncharacterized protein</fullName>
    </submittedName>
</protein>
<keyword evidence="4" id="KW-0716">Sensory transduction</keyword>